<feature type="domain" description="HTH tetR-type" evidence="3">
    <location>
        <begin position="11"/>
        <end position="71"/>
    </location>
</feature>
<dbReference type="SUPFAM" id="SSF46689">
    <property type="entry name" value="Homeodomain-like"/>
    <property type="match status" value="1"/>
</dbReference>
<dbReference type="InterPro" id="IPR009057">
    <property type="entry name" value="Homeodomain-like_sf"/>
</dbReference>
<evidence type="ECO:0000256" key="1">
    <source>
        <dbReference type="ARBA" id="ARBA00023125"/>
    </source>
</evidence>
<accession>A0ABS7DL24</accession>
<dbReference type="Proteomes" id="UP000719942">
    <property type="component" value="Unassembled WGS sequence"/>
</dbReference>
<gene>
    <name evidence="4" type="ORF">J5W02_04140</name>
</gene>
<comment type="caution">
    <text evidence="4">The sequence shown here is derived from an EMBL/GenBank/DDBJ whole genome shotgun (WGS) entry which is preliminary data.</text>
</comment>
<dbReference type="Gene3D" id="1.10.357.10">
    <property type="entry name" value="Tetracycline Repressor, domain 2"/>
    <property type="match status" value="1"/>
</dbReference>
<dbReference type="Pfam" id="PF00440">
    <property type="entry name" value="TetR_N"/>
    <property type="match status" value="1"/>
</dbReference>
<dbReference type="RefSeq" id="WP_219964358.1">
    <property type="nucleotide sequence ID" value="NZ_JAGFNZ010000001.1"/>
</dbReference>
<keyword evidence="1 2" id="KW-0238">DNA-binding</keyword>
<dbReference type="PANTHER" id="PTHR43479:SF11">
    <property type="entry name" value="ACREF_ENVCD OPERON REPRESSOR-RELATED"/>
    <property type="match status" value="1"/>
</dbReference>
<dbReference type="PANTHER" id="PTHR43479">
    <property type="entry name" value="ACREF/ENVCD OPERON REPRESSOR-RELATED"/>
    <property type="match status" value="1"/>
</dbReference>
<evidence type="ECO:0000313" key="4">
    <source>
        <dbReference type="EMBL" id="MBW7571993.1"/>
    </source>
</evidence>
<proteinExistence type="predicted"/>
<dbReference type="PROSITE" id="PS50977">
    <property type="entry name" value="HTH_TETR_2"/>
    <property type="match status" value="1"/>
</dbReference>
<dbReference type="SUPFAM" id="SSF48498">
    <property type="entry name" value="Tetracyclin repressor-like, C-terminal domain"/>
    <property type="match status" value="1"/>
</dbReference>
<organism evidence="4 5">
    <name type="scientific">Caproiciproducens faecalis</name>
    <dbReference type="NCBI Taxonomy" id="2820301"/>
    <lineage>
        <taxon>Bacteria</taxon>
        <taxon>Bacillati</taxon>
        <taxon>Bacillota</taxon>
        <taxon>Clostridia</taxon>
        <taxon>Eubacteriales</taxon>
        <taxon>Acutalibacteraceae</taxon>
        <taxon>Caproiciproducens</taxon>
    </lineage>
</organism>
<protein>
    <submittedName>
        <fullName evidence="4">TetR/AcrR family transcriptional regulator</fullName>
    </submittedName>
</protein>
<name>A0ABS7DL24_9FIRM</name>
<keyword evidence="5" id="KW-1185">Reference proteome</keyword>
<dbReference type="EMBL" id="JAGFNZ010000001">
    <property type="protein sequence ID" value="MBW7571993.1"/>
    <property type="molecule type" value="Genomic_DNA"/>
</dbReference>
<dbReference type="InterPro" id="IPR001647">
    <property type="entry name" value="HTH_TetR"/>
</dbReference>
<feature type="DNA-binding region" description="H-T-H motif" evidence="2">
    <location>
        <begin position="34"/>
        <end position="53"/>
    </location>
</feature>
<evidence type="ECO:0000259" key="3">
    <source>
        <dbReference type="PROSITE" id="PS50977"/>
    </source>
</evidence>
<dbReference type="InterPro" id="IPR050624">
    <property type="entry name" value="HTH-type_Tx_Regulator"/>
</dbReference>
<evidence type="ECO:0000256" key="2">
    <source>
        <dbReference type="PROSITE-ProRule" id="PRU00335"/>
    </source>
</evidence>
<sequence>MPKQTFFNLPAEKRKKILDVAVKEFAEQGYKGANISRMVLEAGIAKGSFYQYFEDKDDLYLYIITTMIAGKKLAIYEREKGRLEDLSLTGFLRAVSHQIFQDFMENPGLLRIGADLMRLEGEPVYQKIMGCYPKLSESVFMPFIQHEIGQGEISEKVNPRLLNFIFISLGLYLAYDLKTTNAETIHEELVDRMLDDMEYILKNGIYTDKGKSM</sequence>
<evidence type="ECO:0000313" key="5">
    <source>
        <dbReference type="Proteomes" id="UP000719942"/>
    </source>
</evidence>
<dbReference type="InterPro" id="IPR036271">
    <property type="entry name" value="Tet_transcr_reg_TetR-rel_C_sf"/>
</dbReference>
<dbReference type="PRINTS" id="PR00455">
    <property type="entry name" value="HTHTETR"/>
</dbReference>
<reference evidence="4 5" key="1">
    <citation type="submission" date="2021-03" db="EMBL/GenBank/DDBJ databases">
        <title>Caproiciproducens sp. nov. isolated from feces of cow.</title>
        <authorList>
            <person name="Choi J.-Y."/>
        </authorList>
    </citation>
    <scope>NUCLEOTIDE SEQUENCE [LARGE SCALE GENOMIC DNA]</scope>
    <source>
        <strain evidence="4 5">AGMB10547</strain>
    </source>
</reference>